<evidence type="ECO:0000259" key="5">
    <source>
        <dbReference type="PROSITE" id="PS50111"/>
    </source>
</evidence>
<dbReference type="GO" id="GO:0016020">
    <property type="term" value="C:membrane"/>
    <property type="evidence" value="ECO:0007669"/>
    <property type="project" value="InterPro"/>
</dbReference>
<dbReference type="Pfam" id="PF00015">
    <property type="entry name" value="MCPsignal"/>
    <property type="match status" value="1"/>
</dbReference>
<dbReference type="SMART" id="SM00283">
    <property type="entry name" value="MA"/>
    <property type="match status" value="1"/>
</dbReference>
<dbReference type="Pfam" id="PF12729">
    <property type="entry name" value="4HB_MCP_1"/>
    <property type="match status" value="1"/>
</dbReference>
<protein>
    <submittedName>
        <fullName evidence="7">Methyl-accepting chemotaxis protein</fullName>
    </submittedName>
</protein>
<comment type="caution">
    <text evidence="7">The sequence shown here is derived from an EMBL/GenBank/DDBJ whole genome shotgun (WGS) entry which is preliminary data.</text>
</comment>
<comment type="similarity">
    <text evidence="2">Belongs to the methyl-accepting chemotaxis (MCP) protein family.</text>
</comment>
<evidence type="ECO:0000256" key="3">
    <source>
        <dbReference type="PROSITE-ProRule" id="PRU00284"/>
    </source>
</evidence>
<accession>A0AA46I643</accession>
<feature type="domain" description="HAMP" evidence="6">
    <location>
        <begin position="218"/>
        <end position="270"/>
    </location>
</feature>
<dbReference type="Proteomes" id="UP000294678">
    <property type="component" value="Unassembled WGS sequence"/>
</dbReference>
<keyword evidence="4" id="KW-1133">Transmembrane helix</keyword>
<keyword evidence="4" id="KW-0472">Membrane</keyword>
<keyword evidence="1 3" id="KW-0807">Transducer</keyword>
<feature type="domain" description="Methyl-accepting transducer" evidence="5">
    <location>
        <begin position="289"/>
        <end position="546"/>
    </location>
</feature>
<dbReference type="EMBL" id="SOBG01000002">
    <property type="protein sequence ID" value="TDT71775.1"/>
    <property type="molecule type" value="Genomic_DNA"/>
</dbReference>
<dbReference type="PANTHER" id="PTHR32089">
    <property type="entry name" value="METHYL-ACCEPTING CHEMOTAXIS PROTEIN MCPB"/>
    <property type="match status" value="1"/>
</dbReference>
<name>A0AA46I643_9FUSO</name>
<sequence>MNNIMNLESAKRMINNIKIKNLFISAIVTIILIMSYLTFFSLNKMKILNKNVNSIYNEHMLTSLNLKKFETDFYLIRIKNIDLLYSNYNENLVSDINKKIIELDNIINTYESQNLTTEEKEIFNNIKKYYLLYIKNMKNYFEIMKTGKKISKEKINLLRDYAAKAQENIDNLVSLHEKYAKNSLIKINNSYNISKKGFLIVSIIAIIILAMFNFILTYLIKNSIQNITTILNKLSNYDFSFDLKVNGKNEFAEMTKSLIIIIENIDDLLSNVKNNFIKLDDNSKSLVATSEETAAASEELAATMQNITAGALEQSNDIKDITDSIKVLTTSIDNVYNELIKVKNETENSANKANNGKNEMDVLVNSINDIKNVFDLVISKVNRLITSVNKISGITDIISGISEQTNLLALNAAIEAARAGEHGKGFAVVAEEVRKLAEESRTSTNKIIELIKSITNDTNEVIETSENVENLIIEQTKAVENTLNSFIEIIDSVENITPLIKNTYSATGEIVKSKDLVVEKVDKINNVVERNIAASEEVSAASEELTASNQEVAAVAQDLGYISESVRQLVDKFKV</sequence>
<dbReference type="Gene3D" id="1.10.287.950">
    <property type="entry name" value="Methyl-accepting chemotaxis protein"/>
    <property type="match status" value="1"/>
</dbReference>
<dbReference type="PROSITE" id="PS50885">
    <property type="entry name" value="HAMP"/>
    <property type="match status" value="1"/>
</dbReference>
<dbReference type="RefSeq" id="WP_134112371.1">
    <property type="nucleotide sequence ID" value="NZ_SOBG01000002.1"/>
</dbReference>
<evidence type="ECO:0000256" key="4">
    <source>
        <dbReference type="SAM" id="Phobius"/>
    </source>
</evidence>
<evidence type="ECO:0000256" key="1">
    <source>
        <dbReference type="ARBA" id="ARBA00023224"/>
    </source>
</evidence>
<proteinExistence type="inferred from homology"/>
<dbReference type="InterPro" id="IPR004089">
    <property type="entry name" value="MCPsignal_dom"/>
</dbReference>
<organism evidence="7 8">
    <name type="scientific">Hypnocyclicus thermotrophus</name>
    <dbReference type="NCBI Taxonomy" id="1627895"/>
    <lineage>
        <taxon>Bacteria</taxon>
        <taxon>Fusobacteriati</taxon>
        <taxon>Fusobacteriota</taxon>
        <taxon>Fusobacteriia</taxon>
        <taxon>Fusobacteriales</taxon>
        <taxon>Fusobacteriaceae</taxon>
        <taxon>Hypnocyclicus</taxon>
    </lineage>
</organism>
<keyword evidence="8" id="KW-1185">Reference proteome</keyword>
<gene>
    <name evidence="7" type="ORF">EV215_0459</name>
</gene>
<dbReference type="GO" id="GO:0007165">
    <property type="term" value="P:signal transduction"/>
    <property type="evidence" value="ECO:0007669"/>
    <property type="project" value="UniProtKB-KW"/>
</dbReference>
<dbReference type="Gene3D" id="6.10.340.10">
    <property type="match status" value="1"/>
</dbReference>
<feature type="transmembrane region" description="Helical" evidence="4">
    <location>
        <begin position="198"/>
        <end position="220"/>
    </location>
</feature>
<dbReference type="InterPro" id="IPR003660">
    <property type="entry name" value="HAMP_dom"/>
</dbReference>
<dbReference type="SUPFAM" id="SSF58104">
    <property type="entry name" value="Methyl-accepting chemotaxis protein (MCP) signaling domain"/>
    <property type="match status" value="1"/>
</dbReference>
<evidence type="ECO:0000313" key="8">
    <source>
        <dbReference type="Proteomes" id="UP000294678"/>
    </source>
</evidence>
<dbReference type="InterPro" id="IPR024478">
    <property type="entry name" value="HlyB_4HB_MCP"/>
</dbReference>
<dbReference type="AlphaFoldDB" id="A0AA46I643"/>
<evidence type="ECO:0000256" key="2">
    <source>
        <dbReference type="ARBA" id="ARBA00029447"/>
    </source>
</evidence>
<dbReference type="PANTHER" id="PTHR32089:SF112">
    <property type="entry name" value="LYSOZYME-LIKE PROTEIN-RELATED"/>
    <property type="match status" value="1"/>
</dbReference>
<feature type="transmembrane region" description="Helical" evidence="4">
    <location>
        <begin position="22"/>
        <end position="42"/>
    </location>
</feature>
<dbReference type="CDD" id="cd11386">
    <property type="entry name" value="MCP_signal"/>
    <property type="match status" value="1"/>
</dbReference>
<reference evidence="7 8" key="1">
    <citation type="submission" date="2019-03" db="EMBL/GenBank/DDBJ databases">
        <title>Genomic Encyclopedia of Type Strains, Phase IV (KMG-IV): sequencing the most valuable type-strain genomes for metagenomic binning, comparative biology and taxonomic classification.</title>
        <authorList>
            <person name="Goeker M."/>
        </authorList>
    </citation>
    <scope>NUCLEOTIDE SEQUENCE [LARGE SCALE GENOMIC DNA]</scope>
    <source>
        <strain evidence="7 8">DSM 100055</strain>
    </source>
</reference>
<dbReference type="PROSITE" id="PS50111">
    <property type="entry name" value="CHEMOTAXIS_TRANSDUC_2"/>
    <property type="match status" value="1"/>
</dbReference>
<keyword evidence="4" id="KW-0812">Transmembrane</keyword>
<evidence type="ECO:0000313" key="7">
    <source>
        <dbReference type="EMBL" id="TDT71775.1"/>
    </source>
</evidence>
<evidence type="ECO:0000259" key="6">
    <source>
        <dbReference type="PROSITE" id="PS50885"/>
    </source>
</evidence>